<proteinExistence type="predicted"/>
<dbReference type="AlphaFoldDB" id="A0A133UPJ1"/>
<protein>
    <recommendedName>
        <fullName evidence="3">NurA domain-containing protein</fullName>
    </recommendedName>
</protein>
<name>A0A133UPJ1_9EURY</name>
<gene>
    <name evidence="1" type="ORF">AKJ38_03905</name>
</gene>
<keyword evidence="2" id="KW-1185">Reference proteome</keyword>
<evidence type="ECO:0008006" key="3">
    <source>
        <dbReference type="Google" id="ProtNLM"/>
    </source>
</evidence>
<organism evidence="1 2">
    <name type="scientific">candidate division MSBL1 archaeon SCGC-AAA259I14</name>
    <dbReference type="NCBI Taxonomy" id="1698268"/>
    <lineage>
        <taxon>Archaea</taxon>
        <taxon>Methanobacteriati</taxon>
        <taxon>Methanobacteriota</taxon>
        <taxon>candidate division MSBL1</taxon>
    </lineage>
</organism>
<comment type="caution">
    <text evidence="1">The sequence shown here is derived from an EMBL/GenBank/DDBJ whole genome shotgun (WGS) entry which is preliminary data.</text>
</comment>
<feature type="non-terminal residue" evidence="1">
    <location>
        <position position="167"/>
    </location>
</feature>
<evidence type="ECO:0000313" key="1">
    <source>
        <dbReference type="EMBL" id="KXA96105.1"/>
    </source>
</evidence>
<evidence type="ECO:0000313" key="2">
    <source>
        <dbReference type="Proteomes" id="UP000070414"/>
    </source>
</evidence>
<sequence length="167" mass="18954">MIPLGDTISLNNHQHLEHKIGKIAEKIKDQGEKRRLVAEILRRAKKDVHLPADDKDKPMIESSLIYPVRKKPLEDLVIAGVDGGVLSKPLHGLDLILYRAAAAIFHYEDDNLRKAEYYPSETPSPQLINVHEPLDSRELEVLTSLKRQLMELNVAKEAVTRWDVDAL</sequence>
<reference evidence="1 2" key="1">
    <citation type="journal article" date="2016" name="Sci. Rep.">
        <title>Metabolic traits of an uncultured archaeal lineage -MSBL1- from brine pools of the Red Sea.</title>
        <authorList>
            <person name="Mwirichia R."/>
            <person name="Alam I."/>
            <person name="Rashid M."/>
            <person name="Vinu M."/>
            <person name="Ba-Alawi W."/>
            <person name="Anthony Kamau A."/>
            <person name="Kamanda Ngugi D."/>
            <person name="Goker M."/>
            <person name="Klenk H.P."/>
            <person name="Bajic V."/>
            <person name="Stingl U."/>
        </authorList>
    </citation>
    <scope>NUCLEOTIDE SEQUENCE [LARGE SCALE GENOMIC DNA]</scope>
    <source>
        <strain evidence="1">SCGC-AAA259I14</strain>
    </source>
</reference>
<dbReference type="EMBL" id="LHXS01000090">
    <property type="protein sequence ID" value="KXA96105.1"/>
    <property type="molecule type" value="Genomic_DNA"/>
</dbReference>
<dbReference type="Proteomes" id="UP000070414">
    <property type="component" value="Unassembled WGS sequence"/>
</dbReference>
<accession>A0A133UPJ1</accession>